<feature type="region of interest" description="Disordered" evidence="1">
    <location>
        <begin position="148"/>
        <end position="178"/>
    </location>
</feature>
<organism evidence="2 3">
    <name type="scientific">Pseudomonas salomonii</name>
    <dbReference type="NCBI Taxonomy" id="191391"/>
    <lineage>
        <taxon>Bacteria</taxon>
        <taxon>Pseudomonadati</taxon>
        <taxon>Pseudomonadota</taxon>
        <taxon>Gammaproteobacteria</taxon>
        <taxon>Pseudomonadales</taxon>
        <taxon>Pseudomonadaceae</taxon>
        <taxon>Pseudomonas</taxon>
    </lineage>
</organism>
<dbReference type="Proteomes" id="UP000277179">
    <property type="component" value="Unassembled WGS sequence"/>
</dbReference>
<sequence>MVGHHRQGVGDEDLLDETLHEPRAALGELVEGVGAVVELVGQVAKAQHRAGNQVREDRHERCKIDEVTGCRGVATVHVDDVADGLEDVERDANRQQHVGEDKRLQARRLHHHIDAVDAEVGVFEVAEDAQVDSHAEQQPALRRFGAHAGGTDLEADPVIPQRHGGEQRQEVHSPPGVEHVAGNQQQQIAIALPAQVVQAEKDRQEQKQEHIGRENHPDLSMFNQQSRARAPPNPPSKWAGCVIVPTLCVGMPHWTLCVRFWDAERPWLHSHAERGNDQLCISCLCCLFRASGRRPWSGHRRGGTS</sequence>
<dbReference type="AlphaFoldDB" id="A0A3M4Q7Y9"/>
<evidence type="ECO:0000256" key="1">
    <source>
        <dbReference type="SAM" id="MobiDB-lite"/>
    </source>
</evidence>
<evidence type="ECO:0000313" key="3">
    <source>
        <dbReference type="Proteomes" id="UP000277179"/>
    </source>
</evidence>
<feature type="region of interest" description="Disordered" evidence="1">
    <location>
        <begin position="197"/>
        <end position="234"/>
    </location>
</feature>
<name>A0A3M4Q7Y9_9PSED</name>
<dbReference type="EMBL" id="RBRL01000278">
    <property type="protein sequence ID" value="RMQ86585.1"/>
    <property type="molecule type" value="Genomic_DNA"/>
</dbReference>
<dbReference type="AntiFam" id="ANF00121">
    <property type="entry name" value="Shadow ORF (opposite algI)"/>
</dbReference>
<protein>
    <submittedName>
        <fullName evidence="2">Uncharacterized protein</fullName>
    </submittedName>
</protein>
<feature type="compositionally biased region" description="Basic and acidic residues" evidence="1">
    <location>
        <begin position="199"/>
        <end position="217"/>
    </location>
</feature>
<proteinExistence type="predicted"/>
<comment type="caution">
    <text evidence="2">The sequence shown here is derived from an EMBL/GenBank/DDBJ whole genome shotgun (WGS) entry which is preliminary data.</text>
</comment>
<gene>
    <name evidence="2" type="ORF">ALP97_05250</name>
</gene>
<reference evidence="2 3" key="1">
    <citation type="submission" date="2018-08" db="EMBL/GenBank/DDBJ databases">
        <title>Recombination of ecologically and evolutionarily significant loci maintains genetic cohesion in the Pseudomonas syringae species complex.</title>
        <authorList>
            <person name="Dillon M."/>
            <person name="Thakur S."/>
            <person name="Almeida R.N.D."/>
            <person name="Weir B.S."/>
            <person name="Guttman D.S."/>
        </authorList>
    </citation>
    <scope>NUCLEOTIDE SEQUENCE [LARGE SCALE GENOMIC DNA]</scope>
    <source>
        <strain evidence="2 3">ICMP 11288</strain>
    </source>
</reference>
<evidence type="ECO:0000313" key="2">
    <source>
        <dbReference type="EMBL" id="RMQ86585.1"/>
    </source>
</evidence>
<accession>A0A3M4Q7Y9</accession>